<name>A0A670JEU3_PODMU</name>
<evidence type="ECO:0000256" key="1">
    <source>
        <dbReference type="ARBA" id="ARBA00009228"/>
    </source>
</evidence>
<sequence>NWLLLLMRIMGSSDVLPGTWPWTVSIQTKGQGKVYIHSCGGSLIGPQWVLSAGHCFRSLTLLWTLVGPMNLFFPSRLRKVFKVVVGITKLSQPGPDAQQRRIKRVVDYKLYEDDESLRYGLSVVELVEPVRCSDYVQPACLPDDSVVLSMLTHCYISGWGDMGEESEKGPGPGGR</sequence>
<keyword evidence="2" id="KW-1015">Disulfide bond</keyword>
<comment type="similarity">
    <text evidence="1">Belongs to the peptidase S1 family. Snake venom subfamily.</text>
</comment>
<dbReference type="Gene3D" id="2.40.10.10">
    <property type="entry name" value="Trypsin-like serine proteases"/>
    <property type="match status" value="1"/>
</dbReference>
<dbReference type="GO" id="GO:0004252">
    <property type="term" value="F:serine-type endopeptidase activity"/>
    <property type="evidence" value="ECO:0007669"/>
    <property type="project" value="InterPro"/>
</dbReference>
<dbReference type="SMART" id="SM00020">
    <property type="entry name" value="Tryp_SPc"/>
    <property type="match status" value="1"/>
</dbReference>
<dbReference type="PROSITE" id="PS00134">
    <property type="entry name" value="TRYPSIN_HIS"/>
    <property type="match status" value="1"/>
</dbReference>
<dbReference type="PROSITE" id="PS50240">
    <property type="entry name" value="TRYPSIN_DOM"/>
    <property type="match status" value="1"/>
</dbReference>
<dbReference type="InterPro" id="IPR043504">
    <property type="entry name" value="Peptidase_S1_PA_chymotrypsin"/>
</dbReference>
<reference evidence="5" key="3">
    <citation type="submission" date="2025-09" db="UniProtKB">
        <authorList>
            <consortium name="Ensembl"/>
        </authorList>
    </citation>
    <scope>IDENTIFICATION</scope>
</reference>
<proteinExistence type="inferred from homology"/>
<feature type="chain" id="PRO_5025542938" description="Peptidase S1 domain-containing protein" evidence="3">
    <location>
        <begin position="18"/>
        <end position="175"/>
    </location>
</feature>
<reference evidence="5 6" key="1">
    <citation type="journal article" date="2019" name="Proc. Natl. Acad. Sci. U.S.A.">
        <title>Regulatory changes in pterin and carotenoid genes underlie balanced color polymorphisms in the wall lizard.</title>
        <authorList>
            <person name="Andrade P."/>
            <person name="Pinho C."/>
            <person name="Perez I de Lanuza G."/>
            <person name="Afonso S."/>
            <person name="Brejcha J."/>
            <person name="Rubin C.J."/>
            <person name="Wallerman O."/>
            <person name="Pereira P."/>
            <person name="Sabatino S.J."/>
            <person name="Bellati A."/>
            <person name="Pellitteri-Rosa D."/>
            <person name="Bosakova Z."/>
            <person name="Bunikis I."/>
            <person name="Carretero M.A."/>
            <person name="Feiner N."/>
            <person name="Marsik P."/>
            <person name="Pauperio F."/>
            <person name="Salvi D."/>
            <person name="Soler L."/>
            <person name="While G.M."/>
            <person name="Uller T."/>
            <person name="Font E."/>
            <person name="Andersson L."/>
            <person name="Carneiro M."/>
        </authorList>
    </citation>
    <scope>NUCLEOTIDE SEQUENCE</scope>
</reference>
<accession>A0A670JEU3</accession>
<dbReference type="InterPro" id="IPR009003">
    <property type="entry name" value="Peptidase_S1_PA"/>
</dbReference>
<evidence type="ECO:0000313" key="6">
    <source>
        <dbReference type="Proteomes" id="UP000472272"/>
    </source>
</evidence>
<evidence type="ECO:0000256" key="3">
    <source>
        <dbReference type="SAM" id="SignalP"/>
    </source>
</evidence>
<feature type="signal peptide" evidence="3">
    <location>
        <begin position="1"/>
        <end position="17"/>
    </location>
</feature>
<dbReference type="PANTHER" id="PTHR24252:SF8">
    <property type="entry name" value="ACROSIN"/>
    <property type="match status" value="1"/>
</dbReference>
<reference evidence="5" key="2">
    <citation type="submission" date="2025-08" db="UniProtKB">
        <authorList>
            <consortium name="Ensembl"/>
        </authorList>
    </citation>
    <scope>IDENTIFICATION</scope>
</reference>
<dbReference type="InterPro" id="IPR001254">
    <property type="entry name" value="Trypsin_dom"/>
</dbReference>
<dbReference type="PANTHER" id="PTHR24252">
    <property type="entry name" value="ACROSIN-RELATED"/>
    <property type="match status" value="1"/>
</dbReference>
<keyword evidence="3" id="KW-0732">Signal</keyword>
<dbReference type="GO" id="GO:0007340">
    <property type="term" value="P:acrosome reaction"/>
    <property type="evidence" value="ECO:0007669"/>
    <property type="project" value="TreeGrafter"/>
</dbReference>
<evidence type="ECO:0000259" key="4">
    <source>
        <dbReference type="PROSITE" id="PS50240"/>
    </source>
</evidence>
<dbReference type="InterPro" id="IPR018114">
    <property type="entry name" value="TRYPSIN_HIS"/>
</dbReference>
<protein>
    <recommendedName>
        <fullName evidence="4">Peptidase S1 domain-containing protein</fullName>
    </recommendedName>
</protein>
<dbReference type="Proteomes" id="UP000472272">
    <property type="component" value="Chromosome 10"/>
</dbReference>
<evidence type="ECO:0000256" key="2">
    <source>
        <dbReference type="ARBA" id="ARBA00023157"/>
    </source>
</evidence>
<dbReference type="Pfam" id="PF00089">
    <property type="entry name" value="Trypsin"/>
    <property type="match status" value="1"/>
</dbReference>
<dbReference type="GeneTree" id="ENSGT00940000162777"/>
<dbReference type="AlphaFoldDB" id="A0A670JEU3"/>
<dbReference type="SUPFAM" id="SSF50494">
    <property type="entry name" value="Trypsin-like serine proteases"/>
    <property type="match status" value="1"/>
</dbReference>
<dbReference type="Ensembl" id="ENSPMRT00000023489.1">
    <property type="protein sequence ID" value="ENSPMRP00000022114.1"/>
    <property type="gene ID" value="ENSPMRG00000014387.1"/>
</dbReference>
<organism evidence="5 6">
    <name type="scientific">Podarcis muralis</name>
    <name type="common">Wall lizard</name>
    <name type="synonym">Lacerta muralis</name>
    <dbReference type="NCBI Taxonomy" id="64176"/>
    <lineage>
        <taxon>Eukaryota</taxon>
        <taxon>Metazoa</taxon>
        <taxon>Chordata</taxon>
        <taxon>Craniata</taxon>
        <taxon>Vertebrata</taxon>
        <taxon>Euteleostomi</taxon>
        <taxon>Lepidosauria</taxon>
        <taxon>Squamata</taxon>
        <taxon>Bifurcata</taxon>
        <taxon>Unidentata</taxon>
        <taxon>Episquamata</taxon>
        <taxon>Laterata</taxon>
        <taxon>Lacertibaenia</taxon>
        <taxon>Lacertidae</taxon>
        <taxon>Podarcis</taxon>
    </lineage>
</organism>
<keyword evidence="6" id="KW-1185">Reference proteome</keyword>
<evidence type="ECO:0000313" key="5">
    <source>
        <dbReference type="Ensembl" id="ENSPMRP00000022114.1"/>
    </source>
</evidence>
<feature type="domain" description="Peptidase S1" evidence="4">
    <location>
        <begin position="9"/>
        <end position="175"/>
    </location>
</feature>
<dbReference type="GO" id="GO:0006508">
    <property type="term" value="P:proteolysis"/>
    <property type="evidence" value="ECO:0007669"/>
    <property type="project" value="InterPro"/>
</dbReference>